<reference evidence="1" key="1">
    <citation type="submission" date="2019-09" db="EMBL/GenBank/DDBJ databases">
        <title>Bird 10,000 Genomes (B10K) Project - Family phase.</title>
        <authorList>
            <person name="Zhang G."/>
        </authorList>
    </citation>
    <scope>NUCLEOTIDE SEQUENCE</scope>
    <source>
        <strain evidence="1">B10K-DU-025-06</strain>
        <tissue evidence="1">Mixed tissue sample</tissue>
    </source>
</reference>
<dbReference type="PANTHER" id="PTHR46657:SF1">
    <property type="entry name" value="CENTROSOMAL PROTEIN OF 128 KDA"/>
    <property type="match status" value="1"/>
</dbReference>
<dbReference type="AlphaFoldDB" id="A0A851XPM5"/>
<dbReference type="InterPro" id="IPR026652">
    <property type="entry name" value="CEP128"/>
</dbReference>
<dbReference type="Proteomes" id="UP000637704">
    <property type="component" value="Unassembled WGS sequence"/>
</dbReference>
<evidence type="ECO:0000313" key="2">
    <source>
        <dbReference type="Proteomes" id="UP000637704"/>
    </source>
</evidence>
<protein>
    <submittedName>
        <fullName evidence="1">CE128 protein</fullName>
    </submittedName>
</protein>
<keyword evidence="2" id="KW-1185">Reference proteome</keyword>
<dbReference type="GO" id="GO:0000922">
    <property type="term" value="C:spindle pole"/>
    <property type="evidence" value="ECO:0007669"/>
    <property type="project" value="TreeGrafter"/>
</dbReference>
<feature type="non-terminal residue" evidence="1">
    <location>
        <position position="103"/>
    </location>
</feature>
<gene>
    <name evidence="1" type="primary">Cep128_0</name>
    <name evidence="1" type="ORF">EOLROS_R01264</name>
</gene>
<proteinExistence type="predicted"/>
<dbReference type="PANTHER" id="PTHR46657">
    <property type="entry name" value="CENTROSOMAL PROTEIN OF 128 KDA"/>
    <property type="match status" value="1"/>
</dbReference>
<organism evidence="1 2">
    <name type="scientific">Eolophus roseicapilla</name>
    <name type="common">Galah cockatoo</name>
    <name type="synonym">Cacatua roseicapilla</name>
    <dbReference type="NCBI Taxonomy" id="176039"/>
    <lineage>
        <taxon>Eukaryota</taxon>
        <taxon>Metazoa</taxon>
        <taxon>Chordata</taxon>
        <taxon>Craniata</taxon>
        <taxon>Vertebrata</taxon>
        <taxon>Euteleostomi</taxon>
        <taxon>Archelosauria</taxon>
        <taxon>Archosauria</taxon>
        <taxon>Dinosauria</taxon>
        <taxon>Saurischia</taxon>
        <taxon>Theropoda</taxon>
        <taxon>Coelurosauria</taxon>
        <taxon>Aves</taxon>
        <taxon>Neognathae</taxon>
        <taxon>Neoaves</taxon>
        <taxon>Telluraves</taxon>
        <taxon>Australaves</taxon>
        <taxon>Psittaciformes</taxon>
        <taxon>Cacatuidae</taxon>
        <taxon>Eolophus</taxon>
    </lineage>
</organism>
<accession>A0A851XPM5</accession>
<dbReference type="EMBL" id="WBNI01000643">
    <property type="protein sequence ID" value="NXD68956.1"/>
    <property type="molecule type" value="Genomic_DNA"/>
</dbReference>
<feature type="non-terminal residue" evidence="1">
    <location>
        <position position="1"/>
    </location>
</feature>
<evidence type="ECO:0000313" key="1">
    <source>
        <dbReference type="EMBL" id="NXD68956.1"/>
    </source>
</evidence>
<sequence length="103" mass="11684">TQVALDHLESAPEKLSLLEDFKDIGSHCRREMIEERYTKYKGLVSSLQQQLEDSKQIVQQFKVCVCTPNVKMDAEMSDTELAAPSSSWQTQNSFLSRSLLSNS</sequence>
<name>A0A851XPM5_EOLRO</name>
<dbReference type="GO" id="GO:0005814">
    <property type="term" value="C:centriole"/>
    <property type="evidence" value="ECO:0007669"/>
    <property type="project" value="TreeGrafter"/>
</dbReference>
<comment type="caution">
    <text evidence="1">The sequence shown here is derived from an EMBL/GenBank/DDBJ whole genome shotgun (WGS) entry which is preliminary data.</text>
</comment>